<evidence type="ECO:0000313" key="6">
    <source>
        <dbReference type="Proteomes" id="UP000649179"/>
    </source>
</evidence>
<dbReference type="InterPro" id="IPR028932">
    <property type="entry name" value="TerB-C"/>
</dbReference>
<feature type="domain" description="Co-chaperone DjlA N-terminal" evidence="2">
    <location>
        <begin position="530"/>
        <end position="638"/>
    </location>
</feature>
<sequence length="847" mass="89028">MRQWTDAPCTPLTKGDFLGLLDRFRSKKKTPDAPAPASGLRRTPPAPPPPTVHPADSAPPAGPSTAPLAAPLTAPSQAPTTPPPTEVASPRTQPSAGAGTGVQQLTRTVQWIGPGTTATIGKYTVPGGMLYVGHGLQAPRGGTDPALIDPRLSVSRAPANLSNAQMGYWPAYDEISPTARAGYLTWLASGRRDPRADIGFVFLFLYGLERRALVDIPANRRLGVELAPMRAELQRLLDVYGENYSFRSYASKFLDVLDVLGEVAEVEGDSAAAAPPLDLERRWEAPLRLRVGLGAMASDGKPIPADWALAWAWYHPEIHLRTPATRCREEFTALFNSRYGDAFGEGIRVRPGKTQIKVEYYTATSGMGAAQLSMGVPDVFTMAAPRNHLAKLVESVTADLDAYSRYLGRNPEGKASLAAAALLPVDLAGDPSPQVADLVDWAAGLADSGSATTGAEVLSRWPAKSAERLAKAEAVTFATLLARYGLGMEPDVRLGGPAITTVSKVVTFRTGTEPQPQASTAAYAGAATLLHLATAVAAADGHVSAEEQRHLVNHLERALDLTPGERVRLGAHMRWLAATGVKLTGLVKRVEVLTEPQRSSVADLLVAVAAADGVISSEEIASLTKIFTLLGVDPAQVHTRLHALLAGGRPSPATSPVVVREATGADPGYPISPPPPPPLDPADVDGPAVFQLDARVIEAKFAETAAVGALLADIFGDDEPATTGNQPPPEQVAGVDASGETLVAATGTSAPVPGAAADGGDETTRVAASSYEGLDAAHSAFLQALLGETTWSRADIEELAESNHLMPDGAIDIINEYALEITGDTLLDENDTDTFTINDFAREELPT</sequence>
<dbReference type="Pfam" id="PF15615">
    <property type="entry name" value="TerB_C"/>
    <property type="match status" value="1"/>
</dbReference>
<feature type="domain" description="TerB-C" evidence="4">
    <location>
        <begin position="690"/>
        <end position="845"/>
    </location>
</feature>
<dbReference type="Pfam" id="PF13208">
    <property type="entry name" value="TerB_N"/>
    <property type="match status" value="1"/>
</dbReference>
<evidence type="ECO:0000259" key="2">
    <source>
        <dbReference type="Pfam" id="PF05099"/>
    </source>
</evidence>
<feature type="compositionally biased region" description="Polar residues" evidence="1">
    <location>
        <begin position="90"/>
        <end position="102"/>
    </location>
</feature>
<dbReference type="Pfam" id="PF05099">
    <property type="entry name" value="TerB"/>
    <property type="match status" value="1"/>
</dbReference>
<evidence type="ECO:0000259" key="3">
    <source>
        <dbReference type="Pfam" id="PF13208"/>
    </source>
</evidence>
<accession>A0A917BEP0</accession>
<dbReference type="EMBL" id="BMKQ01000001">
    <property type="protein sequence ID" value="GGF36407.1"/>
    <property type="molecule type" value="Genomic_DNA"/>
</dbReference>
<gene>
    <name evidence="5" type="ORF">GCM10011519_07400</name>
</gene>
<reference evidence="5" key="1">
    <citation type="journal article" date="2014" name="Int. J. Syst. Evol. Microbiol.">
        <title>Complete genome sequence of Corynebacterium casei LMG S-19264T (=DSM 44701T), isolated from a smear-ripened cheese.</title>
        <authorList>
            <consortium name="US DOE Joint Genome Institute (JGI-PGF)"/>
            <person name="Walter F."/>
            <person name="Albersmeier A."/>
            <person name="Kalinowski J."/>
            <person name="Ruckert C."/>
        </authorList>
    </citation>
    <scope>NUCLEOTIDE SEQUENCE</scope>
    <source>
        <strain evidence="5">CGMCC 1.16067</strain>
    </source>
</reference>
<dbReference type="InterPro" id="IPR007791">
    <property type="entry name" value="DjlA_N"/>
</dbReference>
<feature type="domain" description="TerB N-terminal" evidence="3">
    <location>
        <begin position="114"/>
        <end position="324"/>
    </location>
</feature>
<evidence type="ECO:0000313" key="5">
    <source>
        <dbReference type="EMBL" id="GGF36407.1"/>
    </source>
</evidence>
<dbReference type="InterPro" id="IPR025266">
    <property type="entry name" value="TerB_N"/>
</dbReference>
<protein>
    <recommendedName>
        <fullName evidence="7">Tellurite resistance protein TerB</fullName>
    </recommendedName>
</protein>
<dbReference type="CDD" id="cd07176">
    <property type="entry name" value="terB"/>
    <property type="match status" value="1"/>
</dbReference>
<evidence type="ECO:0008006" key="7">
    <source>
        <dbReference type="Google" id="ProtNLM"/>
    </source>
</evidence>
<dbReference type="Gene3D" id="1.10.3680.10">
    <property type="entry name" value="TerB-like"/>
    <property type="match status" value="1"/>
</dbReference>
<dbReference type="AlphaFoldDB" id="A0A917BEP0"/>
<name>A0A917BEP0_9ACTN</name>
<dbReference type="SUPFAM" id="SSF158682">
    <property type="entry name" value="TerB-like"/>
    <property type="match status" value="1"/>
</dbReference>
<reference evidence="5" key="2">
    <citation type="submission" date="2020-09" db="EMBL/GenBank/DDBJ databases">
        <authorList>
            <person name="Sun Q."/>
            <person name="Zhou Y."/>
        </authorList>
    </citation>
    <scope>NUCLEOTIDE SEQUENCE</scope>
    <source>
        <strain evidence="5">CGMCC 1.16067</strain>
    </source>
</reference>
<dbReference type="InterPro" id="IPR029024">
    <property type="entry name" value="TerB-like"/>
</dbReference>
<feature type="compositionally biased region" description="Low complexity" evidence="1">
    <location>
        <begin position="53"/>
        <end position="79"/>
    </location>
</feature>
<proteinExistence type="predicted"/>
<keyword evidence="6" id="KW-1185">Reference proteome</keyword>
<feature type="region of interest" description="Disordered" evidence="1">
    <location>
        <begin position="23"/>
        <end position="102"/>
    </location>
</feature>
<evidence type="ECO:0000259" key="4">
    <source>
        <dbReference type="Pfam" id="PF15615"/>
    </source>
</evidence>
<organism evidence="5 6">
    <name type="scientific">Marmoricola endophyticus</name>
    <dbReference type="NCBI Taxonomy" id="2040280"/>
    <lineage>
        <taxon>Bacteria</taxon>
        <taxon>Bacillati</taxon>
        <taxon>Actinomycetota</taxon>
        <taxon>Actinomycetes</taxon>
        <taxon>Propionibacteriales</taxon>
        <taxon>Nocardioidaceae</taxon>
        <taxon>Marmoricola</taxon>
    </lineage>
</organism>
<dbReference type="Proteomes" id="UP000649179">
    <property type="component" value="Unassembled WGS sequence"/>
</dbReference>
<comment type="caution">
    <text evidence="5">The sequence shown here is derived from an EMBL/GenBank/DDBJ whole genome shotgun (WGS) entry which is preliminary data.</text>
</comment>
<evidence type="ECO:0000256" key="1">
    <source>
        <dbReference type="SAM" id="MobiDB-lite"/>
    </source>
</evidence>